<dbReference type="Pfam" id="PF02348">
    <property type="entry name" value="CTP_transf_3"/>
    <property type="match status" value="1"/>
</dbReference>
<dbReference type="InterPro" id="IPR003329">
    <property type="entry name" value="Cytidylyl_trans"/>
</dbReference>
<dbReference type="Proteomes" id="UP001597120">
    <property type="component" value="Unassembled WGS sequence"/>
</dbReference>
<dbReference type="Gene3D" id="3.90.550.10">
    <property type="entry name" value="Spore Coat Polysaccharide Biosynthesis Protein SpsA, Chain A"/>
    <property type="match status" value="1"/>
</dbReference>
<organism evidence="1 2">
    <name type="scientific">Paenibacillus residui</name>
    <dbReference type="NCBI Taxonomy" id="629724"/>
    <lineage>
        <taxon>Bacteria</taxon>
        <taxon>Bacillati</taxon>
        <taxon>Bacillota</taxon>
        <taxon>Bacilli</taxon>
        <taxon>Bacillales</taxon>
        <taxon>Paenibacillaceae</taxon>
        <taxon>Paenibacillus</taxon>
    </lineage>
</organism>
<dbReference type="RefSeq" id="WP_379289835.1">
    <property type="nucleotide sequence ID" value="NZ_JBHTIU010000069.1"/>
</dbReference>
<dbReference type="CDD" id="cd02518">
    <property type="entry name" value="GT2_SpsF"/>
    <property type="match status" value="1"/>
</dbReference>
<comment type="caution">
    <text evidence="1">The sequence shown here is derived from an EMBL/GenBank/DDBJ whole genome shotgun (WGS) entry which is preliminary data.</text>
</comment>
<dbReference type="SUPFAM" id="SSF53448">
    <property type="entry name" value="Nucleotide-diphospho-sugar transferases"/>
    <property type="match status" value="1"/>
</dbReference>
<accession>A0ABW3DC91</accession>
<proteinExistence type="predicted"/>
<dbReference type="InterPro" id="IPR029044">
    <property type="entry name" value="Nucleotide-diphossugar_trans"/>
</dbReference>
<name>A0ABW3DC91_9BACL</name>
<dbReference type="EMBL" id="JBHTIU010000069">
    <property type="protein sequence ID" value="MFD0870997.1"/>
    <property type="molecule type" value="Genomic_DNA"/>
</dbReference>
<dbReference type="PANTHER" id="PTHR42866">
    <property type="entry name" value="3-DEOXY-MANNO-OCTULOSONATE CYTIDYLYLTRANSFERASE"/>
    <property type="match status" value="1"/>
</dbReference>
<reference evidence="2" key="1">
    <citation type="journal article" date="2019" name="Int. J. Syst. Evol. Microbiol.">
        <title>The Global Catalogue of Microorganisms (GCM) 10K type strain sequencing project: providing services to taxonomists for standard genome sequencing and annotation.</title>
        <authorList>
            <consortium name="The Broad Institute Genomics Platform"/>
            <consortium name="The Broad Institute Genome Sequencing Center for Infectious Disease"/>
            <person name="Wu L."/>
            <person name="Ma J."/>
        </authorList>
    </citation>
    <scope>NUCLEOTIDE SEQUENCE [LARGE SCALE GENOMIC DNA]</scope>
    <source>
        <strain evidence="2">CCUG 57263</strain>
    </source>
</reference>
<keyword evidence="1" id="KW-0548">Nucleotidyltransferase</keyword>
<evidence type="ECO:0000313" key="1">
    <source>
        <dbReference type="EMBL" id="MFD0870997.1"/>
    </source>
</evidence>
<gene>
    <name evidence="1" type="ORF">ACFQ03_17805</name>
</gene>
<dbReference type="PANTHER" id="PTHR42866:SF1">
    <property type="entry name" value="SPORE COAT POLYSACCHARIDE BIOSYNTHESIS PROTEIN SPSF"/>
    <property type="match status" value="1"/>
</dbReference>
<evidence type="ECO:0000313" key="2">
    <source>
        <dbReference type="Proteomes" id="UP001597120"/>
    </source>
</evidence>
<sequence>MKVVAIIQARMNSSRLPGKILMKVLDKPLLEYQVDRLRRASLLDEIVIATTVGPKDDAVAEWAGRQALPCFRGPEYDVLARYAKAADLFGADAIVRLTADCPILDPRIVDQVVHAYKSLAPEVDYVSNILKRTFPRGMDTEIFSARALKQAHIAAERPYDREHVTPYLYNQPHLFRTAGVTYSADESRYRLTVDTPEDFQLIQRIIEVLYPTDPHFSLETVLELLRTHPEWAEINAHIEQAPAM</sequence>
<dbReference type="GO" id="GO:0016779">
    <property type="term" value="F:nucleotidyltransferase activity"/>
    <property type="evidence" value="ECO:0007669"/>
    <property type="project" value="UniProtKB-KW"/>
</dbReference>
<keyword evidence="1" id="KW-0808">Transferase</keyword>
<protein>
    <submittedName>
        <fullName evidence="1">Cytidylyltransferase domain-containing protein</fullName>
    </submittedName>
</protein>
<keyword evidence="2" id="KW-1185">Reference proteome</keyword>